<proteinExistence type="predicted"/>
<sequence length="322" mass="36127">MCDVECLTKVNETFTAKYNDLRRRQIDWTKSSVLIVRGEELVLLYMDESTNERGLDVSLETLGRRTYTFTAPLFHQLKALCHIPLALMAIVSGGSDDGQVESDVQRLAGQVHEVQAALRKPDTIRLTEDQQQRNSEILDQTSSFIKRIVSNSTISSPKLEKDVKAYLQNLQPHFASNTLDATTACLESLDKKLRQILSENRQSTVDKRLHVVIQGEHMPADGNMTMQYFLAAKQNVRACDGVYYCSSKLNEEEAVTFVAQHLVDGLIGDRVFGEADRMHTDVLADAAASVLYKWKESGRMPLPGLVETGGPKTARRCPFAYR</sequence>
<evidence type="ECO:0000313" key="2">
    <source>
        <dbReference type="Proteomes" id="UP000318582"/>
    </source>
</evidence>
<dbReference type="EMBL" id="QEAQ01000034">
    <property type="protein sequence ID" value="TPX58619.1"/>
    <property type="molecule type" value="Genomic_DNA"/>
</dbReference>
<accession>A0A507E3G9</accession>
<protein>
    <submittedName>
        <fullName evidence="1">Uncharacterized protein</fullName>
    </submittedName>
</protein>
<name>A0A507E3G9_9FUNG</name>
<organism evidence="1 2">
    <name type="scientific">Powellomyces hirtus</name>
    <dbReference type="NCBI Taxonomy" id="109895"/>
    <lineage>
        <taxon>Eukaryota</taxon>
        <taxon>Fungi</taxon>
        <taxon>Fungi incertae sedis</taxon>
        <taxon>Chytridiomycota</taxon>
        <taxon>Chytridiomycota incertae sedis</taxon>
        <taxon>Chytridiomycetes</taxon>
        <taxon>Spizellomycetales</taxon>
        <taxon>Powellomycetaceae</taxon>
        <taxon>Powellomyces</taxon>
    </lineage>
</organism>
<dbReference type="AlphaFoldDB" id="A0A507E3G9"/>
<reference evidence="1 2" key="1">
    <citation type="journal article" date="2019" name="Sci. Rep.">
        <title>Comparative genomics of chytrid fungi reveal insights into the obligate biotrophic and pathogenic lifestyle of Synchytrium endobioticum.</title>
        <authorList>
            <person name="van de Vossenberg B.T.L.H."/>
            <person name="Warris S."/>
            <person name="Nguyen H.D.T."/>
            <person name="van Gent-Pelzer M.P.E."/>
            <person name="Joly D.L."/>
            <person name="van de Geest H.C."/>
            <person name="Bonants P.J.M."/>
            <person name="Smith D.S."/>
            <person name="Levesque C.A."/>
            <person name="van der Lee T.A.J."/>
        </authorList>
    </citation>
    <scope>NUCLEOTIDE SEQUENCE [LARGE SCALE GENOMIC DNA]</scope>
    <source>
        <strain evidence="1 2">CBS 809.83</strain>
    </source>
</reference>
<dbReference type="Proteomes" id="UP000318582">
    <property type="component" value="Unassembled WGS sequence"/>
</dbReference>
<keyword evidence="2" id="KW-1185">Reference proteome</keyword>
<gene>
    <name evidence="1" type="ORF">PhCBS80983_g03006</name>
</gene>
<comment type="caution">
    <text evidence="1">The sequence shown here is derived from an EMBL/GenBank/DDBJ whole genome shotgun (WGS) entry which is preliminary data.</text>
</comment>
<evidence type="ECO:0000313" key="1">
    <source>
        <dbReference type="EMBL" id="TPX58619.1"/>
    </source>
</evidence>